<keyword evidence="1" id="KW-0418">Kinase</keyword>
<name>A0AAW2YGP4_9LAMI</name>
<dbReference type="PANTHER" id="PTHR34576">
    <property type="entry name" value="MEMBRANE-ASSOCIATED KINASE REGULATOR 6-RELATED"/>
    <property type="match status" value="1"/>
</dbReference>
<dbReference type="InterPro" id="IPR044699">
    <property type="entry name" value="MAKR6"/>
</dbReference>
<comment type="caution">
    <text evidence="1">The sequence shown here is derived from an EMBL/GenBank/DDBJ whole genome shotgun (WGS) entry which is preliminary data.</text>
</comment>
<dbReference type="AlphaFoldDB" id="A0AAW2YGP4"/>
<protein>
    <submittedName>
        <fullName evidence="1">Membrane-associated kinase regulator 6</fullName>
    </submittedName>
</protein>
<proteinExistence type="predicted"/>
<dbReference type="EMBL" id="JACGWN010000001">
    <property type="protein sequence ID" value="KAL0464860.1"/>
    <property type="molecule type" value="Genomic_DNA"/>
</dbReference>
<keyword evidence="1" id="KW-0808">Transferase</keyword>
<reference evidence="1" key="2">
    <citation type="journal article" date="2024" name="Plant">
        <title>Genomic evolution and insights into agronomic trait innovations of Sesamum species.</title>
        <authorList>
            <person name="Miao H."/>
            <person name="Wang L."/>
            <person name="Qu L."/>
            <person name="Liu H."/>
            <person name="Sun Y."/>
            <person name="Le M."/>
            <person name="Wang Q."/>
            <person name="Wei S."/>
            <person name="Zheng Y."/>
            <person name="Lin W."/>
            <person name="Duan Y."/>
            <person name="Cao H."/>
            <person name="Xiong S."/>
            <person name="Wang X."/>
            <person name="Wei L."/>
            <person name="Li C."/>
            <person name="Ma Q."/>
            <person name="Ju M."/>
            <person name="Zhao R."/>
            <person name="Li G."/>
            <person name="Mu C."/>
            <person name="Tian Q."/>
            <person name="Mei H."/>
            <person name="Zhang T."/>
            <person name="Gao T."/>
            <person name="Zhang H."/>
        </authorList>
    </citation>
    <scope>NUCLEOTIDE SEQUENCE</scope>
    <source>
        <strain evidence="1">KEN1</strain>
    </source>
</reference>
<sequence>MENSQPLATESFSYSWLTDRTPRSSDGVLDNLRLEFLENCCENEPNFNFDVHFTASPTPLVHADEIFSDGHIMPVYVDRSNAVRALRTSTSVPPSPVSSYYMESPFLATKNQYCLLGRWRKSSKRIFRKCFGFVKPLCQSIGRSRKSSRVDDLERKVYEIQSWSNSLEASPRPSSAYSVVDWSDVKRIGGNVDLHYGLKKAKSWRSSPRPSPRISPSRSSSACCDVESSIHEAILYCKRSIGPKDIKLLSILMLYLSVHISMLEK</sequence>
<gene>
    <name evidence="1" type="ORF">Slati_0373600</name>
</gene>
<evidence type="ECO:0000313" key="1">
    <source>
        <dbReference type="EMBL" id="KAL0464860.1"/>
    </source>
</evidence>
<dbReference type="GO" id="GO:0016301">
    <property type="term" value="F:kinase activity"/>
    <property type="evidence" value="ECO:0007669"/>
    <property type="project" value="UniProtKB-KW"/>
</dbReference>
<accession>A0AAW2YGP4</accession>
<organism evidence="1">
    <name type="scientific">Sesamum latifolium</name>
    <dbReference type="NCBI Taxonomy" id="2727402"/>
    <lineage>
        <taxon>Eukaryota</taxon>
        <taxon>Viridiplantae</taxon>
        <taxon>Streptophyta</taxon>
        <taxon>Embryophyta</taxon>
        <taxon>Tracheophyta</taxon>
        <taxon>Spermatophyta</taxon>
        <taxon>Magnoliopsida</taxon>
        <taxon>eudicotyledons</taxon>
        <taxon>Gunneridae</taxon>
        <taxon>Pentapetalae</taxon>
        <taxon>asterids</taxon>
        <taxon>lamiids</taxon>
        <taxon>Lamiales</taxon>
        <taxon>Pedaliaceae</taxon>
        <taxon>Sesamum</taxon>
    </lineage>
</organism>
<dbReference type="PANTHER" id="PTHR34576:SF15">
    <property type="entry name" value="MEMBRANE-ASSOCIATED KINASE REGULATOR 6-RELATED"/>
    <property type="match status" value="1"/>
</dbReference>
<reference evidence="1" key="1">
    <citation type="submission" date="2020-06" db="EMBL/GenBank/DDBJ databases">
        <authorList>
            <person name="Li T."/>
            <person name="Hu X."/>
            <person name="Zhang T."/>
            <person name="Song X."/>
            <person name="Zhang H."/>
            <person name="Dai N."/>
            <person name="Sheng W."/>
            <person name="Hou X."/>
            <person name="Wei L."/>
        </authorList>
    </citation>
    <scope>NUCLEOTIDE SEQUENCE</scope>
    <source>
        <strain evidence="1">KEN1</strain>
        <tissue evidence="1">Leaf</tissue>
    </source>
</reference>